<keyword evidence="3" id="KW-1185">Reference proteome</keyword>
<feature type="region of interest" description="Disordered" evidence="1">
    <location>
        <begin position="42"/>
        <end position="63"/>
    </location>
</feature>
<feature type="non-terminal residue" evidence="2">
    <location>
        <position position="1"/>
    </location>
</feature>
<evidence type="ECO:0000313" key="2">
    <source>
        <dbReference type="EMBL" id="KJA13404.1"/>
    </source>
</evidence>
<feature type="compositionally biased region" description="Polar residues" evidence="1">
    <location>
        <begin position="42"/>
        <end position="60"/>
    </location>
</feature>
<dbReference type="EMBL" id="KN817744">
    <property type="protein sequence ID" value="KJA13404.1"/>
    <property type="molecule type" value="Genomic_DNA"/>
</dbReference>
<sequence>VMDKDEGSLNDDFIGTVKVGVRGGAKEVELEGPLLKLRSIRGTTPLSHAQTDNTPTSDTGPPTFPYDFAGPVRYSKHFSPVDCVLTNLNSTRLYSMRELYLVGVSRALGDAQQHWNTGYKAAQSIFQGPASIAVRSGIQAGHRMPYVRSAANGFGVIEDAPALLALLHTGTAAADAPRGDGALAQLVEPAVYTHVVASDDGALRFLETGAAFFVDFASKYALHYYETRQVATCGKSLISHMFTRGRSSRP</sequence>
<reference evidence="3" key="1">
    <citation type="submission" date="2014-04" db="EMBL/GenBank/DDBJ databases">
        <title>Evolutionary Origins and Diversification of the Mycorrhizal Mutualists.</title>
        <authorList>
            <consortium name="DOE Joint Genome Institute"/>
            <consortium name="Mycorrhizal Genomics Consortium"/>
            <person name="Kohler A."/>
            <person name="Kuo A."/>
            <person name="Nagy L.G."/>
            <person name="Floudas D."/>
            <person name="Copeland A."/>
            <person name="Barry K.W."/>
            <person name="Cichocki N."/>
            <person name="Veneault-Fourrey C."/>
            <person name="LaButti K."/>
            <person name="Lindquist E.A."/>
            <person name="Lipzen A."/>
            <person name="Lundell T."/>
            <person name="Morin E."/>
            <person name="Murat C."/>
            <person name="Riley R."/>
            <person name="Ohm R."/>
            <person name="Sun H."/>
            <person name="Tunlid A."/>
            <person name="Henrissat B."/>
            <person name="Grigoriev I.V."/>
            <person name="Hibbett D.S."/>
            <person name="Martin F."/>
        </authorList>
    </citation>
    <scope>NUCLEOTIDE SEQUENCE [LARGE SCALE GENOMIC DNA]</scope>
    <source>
        <strain evidence="3">FD-334 SS-4</strain>
    </source>
</reference>
<gene>
    <name evidence="2" type="ORF">HYPSUDRAFT_151630</name>
</gene>
<protein>
    <submittedName>
        <fullName evidence="2">Uncharacterized protein</fullName>
    </submittedName>
</protein>
<dbReference type="OrthoDB" id="73919at2759"/>
<evidence type="ECO:0000313" key="3">
    <source>
        <dbReference type="Proteomes" id="UP000054270"/>
    </source>
</evidence>
<evidence type="ECO:0000256" key="1">
    <source>
        <dbReference type="SAM" id="MobiDB-lite"/>
    </source>
</evidence>
<dbReference type="Proteomes" id="UP000054270">
    <property type="component" value="Unassembled WGS sequence"/>
</dbReference>
<name>A0A0D2N2C9_HYPSF</name>
<proteinExistence type="predicted"/>
<organism evidence="2 3">
    <name type="scientific">Hypholoma sublateritium (strain FD-334 SS-4)</name>
    <dbReference type="NCBI Taxonomy" id="945553"/>
    <lineage>
        <taxon>Eukaryota</taxon>
        <taxon>Fungi</taxon>
        <taxon>Dikarya</taxon>
        <taxon>Basidiomycota</taxon>
        <taxon>Agaricomycotina</taxon>
        <taxon>Agaricomycetes</taxon>
        <taxon>Agaricomycetidae</taxon>
        <taxon>Agaricales</taxon>
        <taxon>Agaricineae</taxon>
        <taxon>Strophariaceae</taxon>
        <taxon>Hypholoma</taxon>
    </lineage>
</organism>
<accession>A0A0D2N2C9</accession>
<dbReference type="AlphaFoldDB" id="A0A0D2N2C9"/>
<dbReference type="STRING" id="945553.A0A0D2N2C9"/>